<evidence type="ECO:0000313" key="2">
    <source>
        <dbReference type="Proteomes" id="UP000465785"/>
    </source>
</evidence>
<keyword evidence="2" id="KW-1185">Reference proteome</keyword>
<proteinExistence type="predicted"/>
<organism evidence="1 2">
    <name type="scientific">Mycobacterium gallinarum</name>
    <dbReference type="NCBI Taxonomy" id="39689"/>
    <lineage>
        <taxon>Bacteria</taxon>
        <taxon>Bacillati</taxon>
        <taxon>Actinomycetota</taxon>
        <taxon>Actinomycetes</taxon>
        <taxon>Mycobacteriales</taxon>
        <taxon>Mycobacteriaceae</taxon>
        <taxon>Mycobacterium</taxon>
    </lineage>
</organism>
<accession>A0A9W4BH74</accession>
<dbReference type="EMBL" id="AP022601">
    <property type="protein sequence ID" value="BBY92309.1"/>
    <property type="molecule type" value="Genomic_DNA"/>
</dbReference>
<reference evidence="1 2" key="1">
    <citation type="journal article" date="2019" name="Emerg. Microbes Infect.">
        <title>Comprehensive subspecies identification of 175 nontuberculous mycobacteria species based on 7547 genomic profiles.</title>
        <authorList>
            <person name="Matsumoto Y."/>
            <person name="Kinjo T."/>
            <person name="Motooka D."/>
            <person name="Nabeya D."/>
            <person name="Jung N."/>
            <person name="Uechi K."/>
            <person name="Horii T."/>
            <person name="Iida T."/>
            <person name="Fujita J."/>
            <person name="Nakamura S."/>
        </authorList>
    </citation>
    <scope>NUCLEOTIDE SEQUENCE [LARGE SCALE GENOMIC DNA]</scope>
    <source>
        <strain evidence="1 2">JCM 6399</strain>
    </source>
</reference>
<sequence>MIESSQAVDLLRSDPQWRHAVANLRDLKRDHGAHAETRAQNYAAEYDNARGAMIVDVVASRQRRYSTRVRKIVADWKARNAEHTIAWLATQPLQRELYGLSDGEVTTIHEVANQLCAFVSREGITAREEEDRLCRIWADRYGAIEHAPRLDPVVGSVKGIGLALFAYARMRSGADAIKPDIRVVRAMRSLGFLVPKDEHAVLLITRAAAEEIGMSRLVLDQLLWWRDNDDVPGISGQIST</sequence>
<dbReference type="AlphaFoldDB" id="A0A9W4BH74"/>
<dbReference type="RefSeq" id="WP_163729134.1">
    <property type="nucleotide sequence ID" value="NZ_AP022601.1"/>
</dbReference>
<dbReference type="Proteomes" id="UP000465785">
    <property type="component" value="Chromosome"/>
</dbReference>
<evidence type="ECO:0000313" key="1">
    <source>
        <dbReference type="EMBL" id="BBY92309.1"/>
    </source>
</evidence>
<dbReference type="KEGG" id="mgau:MGALJ_19780"/>
<gene>
    <name evidence="1" type="ORF">MGALJ_19780</name>
</gene>
<name>A0A9W4BH74_9MYCO</name>
<protein>
    <submittedName>
        <fullName evidence="1">Uncharacterized protein</fullName>
    </submittedName>
</protein>